<dbReference type="Proteomes" id="UP001396898">
    <property type="component" value="Unassembled WGS sequence"/>
</dbReference>
<accession>A0ABR1RYH0</accession>
<dbReference type="InterPro" id="IPR018934">
    <property type="entry name" value="RIO_dom"/>
</dbReference>
<evidence type="ECO:0000256" key="4">
    <source>
        <dbReference type="ARBA" id="ARBA00022741"/>
    </source>
</evidence>
<dbReference type="EC" id="2.7.11.1" evidence="1"/>
<evidence type="ECO:0000259" key="9">
    <source>
        <dbReference type="PROSITE" id="PS50011"/>
    </source>
</evidence>
<reference evidence="10 11" key="1">
    <citation type="submission" date="2023-01" db="EMBL/GenBank/DDBJ databases">
        <title>Analysis of 21 Apiospora genomes using comparative genomics revels a genus with tremendous synthesis potential of carbohydrate active enzymes and secondary metabolites.</title>
        <authorList>
            <person name="Sorensen T."/>
        </authorList>
    </citation>
    <scope>NUCLEOTIDE SEQUENCE [LARGE SCALE GENOMIC DNA]</scope>
    <source>
        <strain evidence="10 11">CBS 20057</strain>
    </source>
</reference>
<evidence type="ECO:0000256" key="7">
    <source>
        <dbReference type="ARBA" id="ARBA00047899"/>
    </source>
</evidence>
<keyword evidence="5" id="KW-0418">Kinase</keyword>
<protein>
    <recommendedName>
        <fullName evidence="1">non-specific serine/threonine protein kinase</fullName>
        <ecNumber evidence="1">2.7.11.1</ecNumber>
    </recommendedName>
</protein>
<sequence length="321" mass="36387">MHFSDESLKSEETINAMADLKLKVRDLTTTIVAMGPLDLSRWVKVLVEGVQIVYVEVDDGALPFGWQERAAASITAQNPVLTLPPFPGKYFMKSNYMGLTLSDSPPGRRTVWIKKEPFDFLGGQIPVWDDPYFDYTRIRKTGRITNGNGGRIFERIWTVEVTIAGVLTKALMKVTEFPAGISSNFLDRHRARDEADKLQKEIRMHQQAAAGAPDIVPAFLGVVTDLQRGVVGFLQEYIEDVDILWQVKTKEERAALKPMVRAAIEKLHNEARMTHGDLHDENVLIKKDRSRLYLVDFEQAEDMRVEGDFEVAMLCDYTVLQ</sequence>
<name>A0ABR1RYH0_9PEZI</name>
<evidence type="ECO:0000256" key="1">
    <source>
        <dbReference type="ARBA" id="ARBA00012513"/>
    </source>
</evidence>
<keyword evidence="4" id="KW-0547">Nucleotide-binding</keyword>
<keyword evidence="3" id="KW-0808">Transferase</keyword>
<dbReference type="EMBL" id="JAQQWI010000009">
    <property type="protein sequence ID" value="KAK8022980.1"/>
    <property type="molecule type" value="Genomic_DNA"/>
</dbReference>
<comment type="caution">
    <text evidence="10">The sequence shown here is derived from an EMBL/GenBank/DDBJ whole genome shotgun (WGS) entry which is preliminary data.</text>
</comment>
<dbReference type="InterPro" id="IPR000719">
    <property type="entry name" value="Prot_kinase_dom"/>
</dbReference>
<evidence type="ECO:0000313" key="11">
    <source>
        <dbReference type="Proteomes" id="UP001396898"/>
    </source>
</evidence>
<evidence type="ECO:0000256" key="5">
    <source>
        <dbReference type="ARBA" id="ARBA00022777"/>
    </source>
</evidence>
<evidence type="ECO:0000256" key="8">
    <source>
        <dbReference type="ARBA" id="ARBA00048679"/>
    </source>
</evidence>
<comment type="catalytic activity">
    <reaction evidence="7">
        <text>L-threonyl-[protein] + ATP = O-phospho-L-threonyl-[protein] + ADP + H(+)</text>
        <dbReference type="Rhea" id="RHEA:46608"/>
        <dbReference type="Rhea" id="RHEA-COMP:11060"/>
        <dbReference type="Rhea" id="RHEA-COMP:11605"/>
        <dbReference type="ChEBI" id="CHEBI:15378"/>
        <dbReference type="ChEBI" id="CHEBI:30013"/>
        <dbReference type="ChEBI" id="CHEBI:30616"/>
        <dbReference type="ChEBI" id="CHEBI:61977"/>
        <dbReference type="ChEBI" id="CHEBI:456216"/>
        <dbReference type="EC" id="2.7.11.1"/>
    </reaction>
</comment>
<evidence type="ECO:0000256" key="2">
    <source>
        <dbReference type="ARBA" id="ARBA00022527"/>
    </source>
</evidence>
<dbReference type="PROSITE" id="PS50011">
    <property type="entry name" value="PROTEIN_KINASE_DOM"/>
    <property type="match status" value="1"/>
</dbReference>
<proteinExistence type="predicted"/>
<dbReference type="SUPFAM" id="SSF56112">
    <property type="entry name" value="Protein kinase-like (PK-like)"/>
    <property type="match status" value="1"/>
</dbReference>
<keyword evidence="6" id="KW-0067">ATP-binding</keyword>
<comment type="catalytic activity">
    <reaction evidence="8">
        <text>L-seryl-[protein] + ATP = O-phospho-L-seryl-[protein] + ADP + H(+)</text>
        <dbReference type="Rhea" id="RHEA:17989"/>
        <dbReference type="Rhea" id="RHEA-COMP:9863"/>
        <dbReference type="Rhea" id="RHEA-COMP:11604"/>
        <dbReference type="ChEBI" id="CHEBI:15378"/>
        <dbReference type="ChEBI" id="CHEBI:29999"/>
        <dbReference type="ChEBI" id="CHEBI:30616"/>
        <dbReference type="ChEBI" id="CHEBI:83421"/>
        <dbReference type="ChEBI" id="CHEBI:456216"/>
        <dbReference type="EC" id="2.7.11.1"/>
    </reaction>
</comment>
<evidence type="ECO:0000256" key="6">
    <source>
        <dbReference type="ARBA" id="ARBA00022840"/>
    </source>
</evidence>
<organism evidence="10 11">
    <name type="scientific">Apiospora marii</name>
    <dbReference type="NCBI Taxonomy" id="335849"/>
    <lineage>
        <taxon>Eukaryota</taxon>
        <taxon>Fungi</taxon>
        <taxon>Dikarya</taxon>
        <taxon>Ascomycota</taxon>
        <taxon>Pezizomycotina</taxon>
        <taxon>Sordariomycetes</taxon>
        <taxon>Xylariomycetidae</taxon>
        <taxon>Amphisphaeriales</taxon>
        <taxon>Apiosporaceae</taxon>
        <taxon>Apiospora</taxon>
    </lineage>
</organism>
<gene>
    <name evidence="10" type="ORF">PG991_006861</name>
</gene>
<dbReference type="Gene3D" id="1.10.510.10">
    <property type="entry name" value="Transferase(Phosphotransferase) domain 1"/>
    <property type="match status" value="1"/>
</dbReference>
<dbReference type="Pfam" id="PF01163">
    <property type="entry name" value="RIO1"/>
    <property type="match status" value="1"/>
</dbReference>
<keyword evidence="2" id="KW-0723">Serine/threonine-protein kinase</keyword>
<evidence type="ECO:0000256" key="3">
    <source>
        <dbReference type="ARBA" id="ARBA00022679"/>
    </source>
</evidence>
<feature type="domain" description="Protein kinase" evidence="9">
    <location>
        <begin position="138"/>
        <end position="321"/>
    </location>
</feature>
<evidence type="ECO:0000313" key="10">
    <source>
        <dbReference type="EMBL" id="KAK8022980.1"/>
    </source>
</evidence>
<keyword evidence="11" id="KW-1185">Reference proteome</keyword>
<dbReference type="InterPro" id="IPR011009">
    <property type="entry name" value="Kinase-like_dom_sf"/>
</dbReference>